<dbReference type="EMBL" id="LHXW01000026">
    <property type="protein sequence ID" value="KXA99745.1"/>
    <property type="molecule type" value="Genomic_DNA"/>
</dbReference>
<sequence length="301" mass="35188">MPTLLEEKFRTNKFERKKRAFFKRFDWDFMPFSQKEPLPDPKLLVPHQIEEVRKSLDMVQEGDLVLFVVSEIGMGKTTLCKFLAETLPQEEDHDSVSVFLHGPSIEAPEQMARLILERLELQAREGDLASEFEQLRRWHENYPDLTLILIVDEFPDVDKSALELVREIADLEGIVWVLNGQEDQLIELVEDNAPALLDRRRYTLRLEPMSLEKVKELLTYRMAWVEEGDYNNRSIEPFTEEAIKEIHERAEGIPREALKLAGDAVYNAIKADAVIITKELVHEREEEKKSFWSFLPFFKSS</sequence>
<keyword evidence="3" id="KW-1185">Reference proteome</keyword>
<dbReference type="AlphaFoldDB" id="A0A133UZX9"/>
<gene>
    <name evidence="2" type="ORF">AKJ42_02570</name>
</gene>
<evidence type="ECO:0000313" key="2">
    <source>
        <dbReference type="EMBL" id="KXA99745.1"/>
    </source>
</evidence>
<name>A0A133UZX9_9EURY</name>
<comment type="caution">
    <text evidence="2">The sequence shown here is derived from an EMBL/GenBank/DDBJ whole genome shotgun (WGS) entry which is preliminary data.</text>
</comment>
<evidence type="ECO:0000313" key="3">
    <source>
        <dbReference type="Proteomes" id="UP000070520"/>
    </source>
</evidence>
<dbReference type="InterPro" id="IPR049945">
    <property type="entry name" value="AAA_22"/>
</dbReference>
<dbReference type="Gene3D" id="3.40.50.300">
    <property type="entry name" value="P-loop containing nucleotide triphosphate hydrolases"/>
    <property type="match status" value="1"/>
</dbReference>
<dbReference type="GO" id="GO:0016887">
    <property type="term" value="F:ATP hydrolysis activity"/>
    <property type="evidence" value="ECO:0007669"/>
    <property type="project" value="InterPro"/>
</dbReference>
<dbReference type="Proteomes" id="UP000070520">
    <property type="component" value="Unassembled WGS sequence"/>
</dbReference>
<dbReference type="InterPro" id="IPR052026">
    <property type="entry name" value="ExeA_AAA_ATPase_DNA-bind"/>
</dbReference>
<dbReference type="SUPFAM" id="SSF52540">
    <property type="entry name" value="P-loop containing nucleoside triphosphate hydrolases"/>
    <property type="match status" value="1"/>
</dbReference>
<organism evidence="2 3">
    <name type="scientific">candidate division MSBL1 archaeon SCGC-AAA261C02</name>
    <dbReference type="NCBI Taxonomy" id="1698272"/>
    <lineage>
        <taxon>Archaea</taxon>
        <taxon>Methanobacteriati</taxon>
        <taxon>Methanobacteriota</taxon>
        <taxon>candidate division MSBL1</taxon>
    </lineage>
</organism>
<dbReference type="InterPro" id="IPR027417">
    <property type="entry name" value="P-loop_NTPase"/>
</dbReference>
<feature type="domain" description="ORC1/DEAH AAA+ ATPase" evidence="1">
    <location>
        <begin position="62"/>
        <end position="185"/>
    </location>
</feature>
<protein>
    <recommendedName>
        <fullName evidence="1">ORC1/DEAH AAA+ ATPase domain-containing protein</fullName>
    </recommendedName>
</protein>
<accession>A0A133UZX9</accession>
<dbReference type="PANTHER" id="PTHR35894">
    <property type="entry name" value="GENERAL SECRETION PATHWAY PROTEIN A-RELATED"/>
    <property type="match status" value="1"/>
</dbReference>
<evidence type="ECO:0000259" key="1">
    <source>
        <dbReference type="Pfam" id="PF13401"/>
    </source>
</evidence>
<dbReference type="Pfam" id="PF13401">
    <property type="entry name" value="AAA_22"/>
    <property type="match status" value="1"/>
</dbReference>
<reference evidence="2 3" key="1">
    <citation type="journal article" date="2016" name="Sci. Rep.">
        <title>Metabolic traits of an uncultured archaeal lineage -MSBL1- from brine pools of the Red Sea.</title>
        <authorList>
            <person name="Mwirichia R."/>
            <person name="Alam I."/>
            <person name="Rashid M."/>
            <person name="Vinu M."/>
            <person name="Ba-Alawi W."/>
            <person name="Anthony Kamau A."/>
            <person name="Kamanda Ngugi D."/>
            <person name="Goker M."/>
            <person name="Klenk H.P."/>
            <person name="Bajic V."/>
            <person name="Stingl U."/>
        </authorList>
    </citation>
    <scope>NUCLEOTIDE SEQUENCE [LARGE SCALE GENOMIC DNA]</scope>
    <source>
        <strain evidence="2">SCGC-AAA261C02</strain>
    </source>
</reference>
<dbReference type="PANTHER" id="PTHR35894:SF1">
    <property type="entry name" value="PHOSPHORIBULOKINASE _ URIDINE KINASE FAMILY"/>
    <property type="match status" value="1"/>
</dbReference>
<proteinExistence type="predicted"/>